<keyword evidence="5" id="KW-1003">Cell membrane</keyword>
<dbReference type="GO" id="GO:0005524">
    <property type="term" value="F:ATP binding"/>
    <property type="evidence" value="ECO:0007669"/>
    <property type="project" value="UniProtKB-KW"/>
</dbReference>
<comment type="subcellular location">
    <subcellularLocation>
        <location evidence="1">Cell membrane</location>
        <topology evidence="1">Peripheral membrane protein</topology>
    </subcellularLocation>
    <subcellularLocation>
        <location evidence="2">Cytoplasm</location>
    </subcellularLocation>
</comment>
<keyword evidence="8" id="KW-0808">Transferase</keyword>
<accession>A0A8T2NPT7</accession>
<evidence type="ECO:0000256" key="7">
    <source>
        <dbReference type="ARBA" id="ARBA00022527"/>
    </source>
</evidence>
<comment type="caution">
    <text evidence="18">The sequence shown here is derived from an EMBL/GenBank/DDBJ whole genome shotgun (WGS) entry which is preliminary data.</text>
</comment>
<dbReference type="EC" id="2.7.11.1" evidence="4"/>
<comment type="catalytic activity">
    <reaction evidence="16">
        <text>L-seryl-[protein] + ATP = O-phospho-L-seryl-[protein] + ADP + H(+)</text>
        <dbReference type="Rhea" id="RHEA:17989"/>
        <dbReference type="Rhea" id="RHEA-COMP:9863"/>
        <dbReference type="Rhea" id="RHEA-COMP:11604"/>
        <dbReference type="ChEBI" id="CHEBI:15378"/>
        <dbReference type="ChEBI" id="CHEBI:29999"/>
        <dbReference type="ChEBI" id="CHEBI:30616"/>
        <dbReference type="ChEBI" id="CHEBI:83421"/>
        <dbReference type="ChEBI" id="CHEBI:456216"/>
        <dbReference type="EC" id="2.7.11.1"/>
    </reaction>
</comment>
<evidence type="ECO:0000256" key="11">
    <source>
        <dbReference type="ARBA" id="ARBA00022777"/>
    </source>
</evidence>
<dbReference type="PANTHER" id="PTHR47167">
    <property type="entry name" value="SERINE/THREONINE-PROTEIN KINASE TAO1-LIKE PROTEIN"/>
    <property type="match status" value="1"/>
</dbReference>
<dbReference type="EMBL" id="JAFBMS010000052">
    <property type="protein sequence ID" value="KAG9339622.1"/>
    <property type="molecule type" value="Genomic_DNA"/>
</dbReference>
<evidence type="ECO:0000256" key="14">
    <source>
        <dbReference type="ARBA" id="ARBA00023136"/>
    </source>
</evidence>
<comment type="similarity">
    <text evidence="3">Belongs to the protein kinase superfamily. STE Ser/Thr protein kinase family. STE20 subfamily.</text>
</comment>
<reference evidence="18" key="1">
    <citation type="thesis" date="2021" institute="BYU ScholarsArchive" country="Provo, UT, USA">
        <title>Applications of and Algorithms for Genome Assembly and Genomic Analyses with an Emphasis on Marine Teleosts.</title>
        <authorList>
            <person name="Pickett B.D."/>
        </authorList>
    </citation>
    <scope>NUCLEOTIDE SEQUENCE</scope>
    <source>
        <strain evidence="18">HI-2016</strain>
    </source>
</reference>
<evidence type="ECO:0000313" key="18">
    <source>
        <dbReference type="EMBL" id="KAG9339622.1"/>
    </source>
</evidence>
<sequence length="119" mass="13315">MDVALRKRRTYFVTSLRLQDGVQALDVSQAQRTDPVLIANAGLVDEEERVESHGTVYPIMPSSMRKGALKDPELADLFFKDDPEEVFCDLHEIGHGNPHGKIQDEGKTPRQLSVRPGMT</sequence>
<evidence type="ECO:0000256" key="1">
    <source>
        <dbReference type="ARBA" id="ARBA00004202"/>
    </source>
</evidence>
<keyword evidence="13" id="KW-0175">Coiled coil</keyword>
<proteinExistence type="inferred from homology"/>
<dbReference type="GO" id="GO:0051493">
    <property type="term" value="P:regulation of cytoskeleton organization"/>
    <property type="evidence" value="ECO:0007669"/>
    <property type="project" value="TreeGrafter"/>
</dbReference>
<dbReference type="GO" id="GO:0005886">
    <property type="term" value="C:plasma membrane"/>
    <property type="evidence" value="ECO:0007669"/>
    <property type="project" value="UniProtKB-SubCell"/>
</dbReference>
<protein>
    <recommendedName>
        <fullName evidence="4">non-specific serine/threonine protein kinase</fullName>
        <ecNumber evidence="4">2.7.11.1</ecNumber>
    </recommendedName>
</protein>
<organism evidence="18 19">
    <name type="scientific">Albula glossodonta</name>
    <name type="common">roundjaw bonefish</name>
    <dbReference type="NCBI Taxonomy" id="121402"/>
    <lineage>
        <taxon>Eukaryota</taxon>
        <taxon>Metazoa</taxon>
        <taxon>Chordata</taxon>
        <taxon>Craniata</taxon>
        <taxon>Vertebrata</taxon>
        <taxon>Euteleostomi</taxon>
        <taxon>Actinopterygii</taxon>
        <taxon>Neopterygii</taxon>
        <taxon>Teleostei</taxon>
        <taxon>Albuliformes</taxon>
        <taxon>Albulidae</taxon>
        <taxon>Albula</taxon>
    </lineage>
</organism>
<keyword evidence="11" id="KW-0418">Kinase</keyword>
<evidence type="ECO:0000256" key="8">
    <source>
        <dbReference type="ARBA" id="ARBA00022679"/>
    </source>
</evidence>
<comment type="catalytic activity">
    <reaction evidence="15">
        <text>L-threonyl-[protein] + ATP = O-phospho-L-threonyl-[protein] + ADP + H(+)</text>
        <dbReference type="Rhea" id="RHEA:46608"/>
        <dbReference type="Rhea" id="RHEA-COMP:11060"/>
        <dbReference type="Rhea" id="RHEA-COMP:11605"/>
        <dbReference type="ChEBI" id="CHEBI:15378"/>
        <dbReference type="ChEBI" id="CHEBI:30013"/>
        <dbReference type="ChEBI" id="CHEBI:30616"/>
        <dbReference type="ChEBI" id="CHEBI:61977"/>
        <dbReference type="ChEBI" id="CHEBI:456216"/>
        <dbReference type="EC" id="2.7.11.1"/>
    </reaction>
</comment>
<evidence type="ECO:0000256" key="13">
    <source>
        <dbReference type="ARBA" id="ARBA00023054"/>
    </source>
</evidence>
<evidence type="ECO:0000256" key="9">
    <source>
        <dbReference type="ARBA" id="ARBA00022741"/>
    </source>
</evidence>
<evidence type="ECO:0000256" key="16">
    <source>
        <dbReference type="ARBA" id="ARBA00048679"/>
    </source>
</evidence>
<keyword evidence="9" id="KW-0547">Nucleotide-binding</keyword>
<name>A0A8T2NPT7_9TELE</name>
<dbReference type="GO" id="GO:0004674">
    <property type="term" value="F:protein serine/threonine kinase activity"/>
    <property type="evidence" value="ECO:0007669"/>
    <property type="project" value="UniProtKB-KW"/>
</dbReference>
<evidence type="ECO:0000256" key="12">
    <source>
        <dbReference type="ARBA" id="ARBA00022840"/>
    </source>
</evidence>
<keyword evidence="19" id="KW-1185">Reference proteome</keyword>
<dbReference type="GO" id="GO:0005737">
    <property type="term" value="C:cytoplasm"/>
    <property type="evidence" value="ECO:0007669"/>
    <property type="project" value="UniProtKB-SubCell"/>
</dbReference>
<evidence type="ECO:0000256" key="5">
    <source>
        <dbReference type="ARBA" id="ARBA00022475"/>
    </source>
</evidence>
<dbReference type="InterPro" id="IPR051234">
    <property type="entry name" value="TAO_STE20_kinase"/>
</dbReference>
<keyword evidence="10" id="KW-0227">DNA damage</keyword>
<dbReference type="AlphaFoldDB" id="A0A8T2NPT7"/>
<dbReference type="OrthoDB" id="8834081at2759"/>
<keyword evidence="12" id="KW-0067">ATP-binding</keyword>
<evidence type="ECO:0000256" key="6">
    <source>
        <dbReference type="ARBA" id="ARBA00022490"/>
    </source>
</evidence>
<evidence type="ECO:0000256" key="15">
    <source>
        <dbReference type="ARBA" id="ARBA00047899"/>
    </source>
</evidence>
<evidence type="ECO:0000256" key="3">
    <source>
        <dbReference type="ARBA" id="ARBA00008874"/>
    </source>
</evidence>
<evidence type="ECO:0000256" key="17">
    <source>
        <dbReference type="SAM" id="MobiDB-lite"/>
    </source>
</evidence>
<keyword evidence="7" id="KW-0723">Serine/threonine-protein kinase</keyword>
<keyword evidence="14" id="KW-0472">Membrane</keyword>
<evidence type="ECO:0000256" key="10">
    <source>
        <dbReference type="ARBA" id="ARBA00022763"/>
    </source>
</evidence>
<gene>
    <name evidence="18" type="ORF">JZ751_023513</name>
</gene>
<dbReference type="GO" id="GO:0006974">
    <property type="term" value="P:DNA damage response"/>
    <property type="evidence" value="ECO:0007669"/>
    <property type="project" value="UniProtKB-KW"/>
</dbReference>
<dbReference type="PANTHER" id="PTHR47167:SF10">
    <property type="entry name" value="SERINE_THREONINE-PROTEIN KINASE TAO3"/>
    <property type="match status" value="1"/>
</dbReference>
<dbReference type="Proteomes" id="UP000824540">
    <property type="component" value="Unassembled WGS sequence"/>
</dbReference>
<evidence type="ECO:0000256" key="2">
    <source>
        <dbReference type="ARBA" id="ARBA00004496"/>
    </source>
</evidence>
<keyword evidence="6" id="KW-0963">Cytoplasm</keyword>
<evidence type="ECO:0000313" key="19">
    <source>
        <dbReference type="Proteomes" id="UP000824540"/>
    </source>
</evidence>
<evidence type="ECO:0000256" key="4">
    <source>
        <dbReference type="ARBA" id="ARBA00012513"/>
    </source>
</evidence>
<feature type="region of interest" description="Disordered" evidence="17">
    <location>
        <begin position="95"/>
        <end position="119"/>
    </location>
</feature>